<evidence type="ECO:0000313" key="3">
    <source>
        <dbReference type="Proteomes" id="UP000031599"/>
    </source>
</evidence>
<evidence type="ECO:0000256" key="1">
    <source>
        <dbReference type="SAM" id="MobiDB-lite"/>
    </source>
</evidence>
<comment type="caution">
    <text evidence="2">The sequence shown here is derived from an EMBL/GenBank/DDBJ whole genome shotgun (WGS) entry which is preliminary data.</text>
</comment>
<reference evidence="2 3" key="1">
    <citation type="submission" date="2014-12" db="EMBL/GenBank/DDBJ databases">
        <title>Genome assembly of Enhygromyxa salina DSM 15201.</title>
        <authorList>
            <person name="Sharma G."/>
            <person name="Subramanian S."/>
        </authorList>
    </citation>
    <scope>NUCLEOTIDE SEQUENCE [LARGE SCALE GENOMIC DNA]</scope>
    <source>
        <strain evidence="2 3">DSM 15201</strain>
    </source>
</reference>
<accession>A0A0C2D1Z4</accession>
<dbReference type="AlphaFoldDB" id="A0A0C2D1Z4"/>
<organism evidence="2 3">
    <name type="scientific">Enhygromyxa salina</name>
    <dbReference type="NCBI Taxonomy" id="215803"/>
    <lineage>
        <taxon>Bacteria</taxon>
        <taxon>Pseudomonadati</taxon>
        <taxon>Myxococcota</taxon>
        <taxon>Polyangia</taxon>
        <taxon>Nannocystales</taxon>
        <taxon>Nannocystaceae</taxon>
        <taxon>Enhygromyxa</taxon>
    </lineage>
</organism>
<feature type="compositionally biased region" description="Acidic residues" evidence="1">
    <location>
        <begin position="58"/>
        <end position="69"/>
    </location>
</feature>
<protein>
    <submittedName>
        <fullName evidence="2">Uncharacterized protein</fullName>
    </submittedName>
</protein>
<dbReference type="Proteomes" id="UP000031599">
    <property type="component" value="Unassembled WGS sequence"/>
</dbReference>
<evidence type="ECO:0000313" key="2">
    <source>
        <dbReference type="EMBL" id="KIG17246.1"/>
    </source>
</evidence>
<proteinExistence type="predicted"/>
<gene>
    <name evidence="2" type="ORF">DB30_03559</name>
</gene>
<feature type="region of interest" description="Disordered" evidence="1">
    <location>
        <begin position="40"/>
        <end position="76"/>
    </location>
</feature>
<sequence length="173" mass="17992">MARLTKQSASLRGTPIGALVGALACTLVVGGCFDSDERLRASEDTGSGEAGETFAVYETDDEGSDDNWTAEETGPSESTCRDAIDCLVTCQAVLILNPQAEPDLSCFLECDMGLTTEEAYKLIKLAECIGNQCTAQGACGAEDSSDTDCLVCIAGNAQDPQPQGCLEEAAACE</sequence>
<name>A0A0C2D1Z4_9BACT</name>
<dbReference type="PROSITE" id="PS51257">
    <property type="entry name" value="PROKAR_LIPOPROTEIN"/>
    <property type="match status" value="1"/>
</dbReference>
<dbReference type="EMBL" id="JMCC02000028">
    <property type="protein sequence ID" value="KIG17246.1"/>
    <property type="molecule type" value="Genomic_DNA"/>
</dbReference>